<comment type="similarity">
    <text evidence="7">Belongs to the MurCDEF family.</text>
</comment>
<dbReference type="InterPro" id="IPR036615">
    <property type="entry name" value="Mur_ligase_C_dom_sf"/>
</dbReference>
<protein>
    <recommendedName>
        <fullName evidence="7 8">UDP-N-acetylmuramoylalanine--D-glutamate ligase</fullName>
        <ecNumber evidence="7 8">6.3.2.9</ecNumber>
    </recommendedName>
    <alternativeName>
        <fullName evidence="7">D-glutamic acid-adding enzyme</fullName>
    </alternativeName>
    <alternativeName>
        <fullName evidence="7">UDP-N-acetylmuramoyl-L-alanyl-D-glutamate synthetase</fullName>
    </alternativeName>
</protein>
<dbReference type="InterPro" id="IPR004101">
    <property type="entry name" value="Mur_ligase_C"/>
</dbReference>
<dbReference type="OrthoDB" id="9809796at2"/>
<dbReference type="Gene3D" id="3.40.50.720">
    <property type="entry name" value="NAD(P)-binding Rossmann-like Domain"/>
    <property type="match status" value="1"/>
</dbReference>
<dbReference type="EC" id="6.3.2.9" evidence="7 8"/>
<evidence type="ECO:0000259" key="10">
    <source>
        <dbReference type="Pfam" id="PF08245"/>
    </source>
</evidence>
<evidence type="ECO:0000256" key="3">
    <source>
        <dbReference type="ARBA" id="ARBA00022490"/>
    </source>
</evidence>
<evidence type="ECO:0000256" key="7">
    <source>
        <dbReference type="HAMAP-Rule" id="MF_00639"/>
    </source>
</evidence>
<dbReference type="AlphaFoldDB" id="A0A2D2B0M4"/>
<dbReference type="SUPFAM" id="SSF53244">
    <property type="entry name" value="MurD-like peptide ligases, peptide-binding domain"/>
    <property type="match status" value="1"/>
</dbReference>
<gene>
    <name evidence="7" type="primary">murD</name>
    <name evidence="11" type="ORF">CSW64_16070</name>
</gene>
<evidence type="ECO:0000256" key="5">
    <source>
        <dbReference type="ARBA" id="ARBA00022741"/>
    </source>
</evidence>
<keyword evidence="7 8" id="KW-0132">Cell division</keyword>
<keyword evidence="7 8" id="KW-0961">Cell wall biogenesis/degradation</keyword>
<dbReference type="Gene3D" id="3.90.190.20">
    <property type="entry name" value="Mur ligase, C-terminal domain"/>
    <property type="match status" value="1"/>
</dbReference>
<evidence type="ECO:0000259" key="9">
    <source>
        <dbReference type="Pfam" id="PF02875"/>
    </source>
</evidence>
<dbReference type="GO" id="GO:0009252">
    <property type="term" value="P:peptidoglycan biosynthetic process"/>
    <property type="evidence" value="ECO:0007669"/>
    <property type="project" value="UniProtKB-UniRule"/>
</dbReference>
<evidence type="ECO:0000313" key="12">
    <source>
        <dbReference type="Proteomes" id="UP000228945"/>
    </source>
</evidence>
<dbReference type="InterPro" id="IPR013221">
    <property type="entry name" value="Mur_ligase_cen"/>
</dbReference>
<comment type="catalytic activity">
    <reaction evidence="7 8">
        <text>UDP-N-acetyl-alpha-D-muramoyl-L-alanine + D-glutamate + ATP = UDP-N-acetyl-alpha-D-muramoyl-L-alanyl-D-glutamate + ADP + phosphate + H(+)</text>
        <dbReference type="Rhea" id="RHEA:16429"/>
        <dbReference type="ChEBI" id="CHEBI:15378"/>
        <dbReference type="ChEBI" id="CHEBI:29986"/>
        <dbReference type="ChEBI" id="CHEBI:30616"/>
        <dbReference type="ChEBI" id="CHEBI:43474"/>
        <dbReference type="ChEBI" id="CHEBI:83898"/>
        <dbReference type="ChEBI" id="CHEBI:83900"/>
        <dbReference type="ChEBI" id="CHEBI:456216"/>
        <dbReference type="EC" id="6.3.2.9"/>
    </reaction>
</comment>
<dbReference type="GO" id="GO:0008360">
    <property type="term" value="P:regulation of cell shape"/>
    <property type="evidence" value="ECO:0007669"/>
    <property type="project" value="UniProtKB-KW"/>
</dbReference>
<evidence type="ECO:0000256" key="1">
    <source>
        <dbReference type="ARBA" id="ARBA00004496"/>
    </source>
</evidence>
<dbReference type="SUPFAM" id="SSF53623">
    <property type="entry name" value="MurD-like peptide ligases, catalytic domain"/>
    <property type="match status" value="1"/>
</dbReference>
<keyword evidence="4 7" id="KW-0436">Ligase</keyword>
<organism evidence="11 12">
    <name type="scientific">Caulobacter mirabilis</name>
    <dbReference type="NCBI Taxonomy" id="69666"/>
    <lineage>
        <taxon>Bacteria</taxon>
        <taxon>Pseudomonadati</taxon>
        <taxon>Pseudomonadota</taxon>
        <taxon>Alphaproteobacteria</taxon>
        <taxon>Caulobacterales</taxon>
        <taxon>Caulobacteraceae</taxon>
        <taxon>Caulobacter</taxon>
    </lineage>
</organism>
<dbReference type="EMBL" id="CP024201">
    <property type="protein sequence ID" value="ATQ43802.1"/>
    <property type="molecule type" value="Genomic_DNA"/>
</dbReference>
<keyword evidence="7 8" id="KW-0573">Peptidoglycan synthesis</keyword>
<keyword evidence="3 7" id="KW-0963">Cytoplasm</keyword>
<keyword evidence="12" id="KW-1185">Reference proteome</keyword>
<dbReference type="PANTHER" id="PTHR43692">
    <property type="entry name" value="UDP-N-ACETYLMURAMOYLALANINE--D-GLUTAMATE LIGASE"/>
    <property type="match status" value="1"/>
</dbReference>
<evidence type="ECO:0000256" key="6">
    <source>
        <dbReference type="ARBA" id="ARBA00022840"/>
    </source>
</evidence>
<dbReference type="PANTHER" id="PTHR43692:SF1">
    <property type="entry name" value="UDP-N-ACETYLMURAMOYLALANINE--D-GLUTAMATE LIGASE"/>
    <property type="match status" value="1"/>
</dbReference>
<name>A0A2D2B0M4_9CAUL</name>
<evidence type="ECO:0000313" key="11">
    <source>
        <dbReference type="EMBL" id="ATQ43802.1"/>
    </source>
</evidence>
<dbReference type="GO" id="GO:0071555">
    <property type="term" value="P:cell wall organization"/>
    <property type="evidence" value="ECO:0007669"/>
    <property type="project" value="UniProtKB-KW"/>
</dbReference>
<comment type="function">
    <text evidence="7 8">Cell wall formation. Catalyzes the addition of glutamate to the nucleotide precursor UDP-N-acetylmuramoyl-L-alanine (UMA).</text>
</comment>
<dbReference type="InterPro" id="IPR005762">
    <property type="entry name" value="MurD"/>
</dbReference>
<feature type="binding site" evidence="7">
    <location>
        <begin position="123"/>
        <end position="129"/>
    </location>
    <ligand>
        <name>ATP</name>
        <dbReference type="ChEBI" id="CHEBI:30616"/>
    </ligand>
</feature>
<keyword evidence="7 8" id="KW-0131">Cell cycle</keyword>
<keyword evidence="7 8" id="KW-0133">Cell shape</keyword>
<dbReference type="Pfam" id="PF21799">
    <property type="entry name" value="MurD-like_N"/>
    <property type="match status" value="1"/>
</dbReference>
<keyword evidence="5 7" id="KW-0547">Nucleotide-binding</keyword>
<dbReference type="Pfam" id="PF02875">
    <property type="entry name" value="Mur_ligase_C"/>
    <property type="match status" value="1"/>
</dbReference>
<keyword evidence="6 7" id="KW-0067">ATP-binding</keyword>
<sequence>MIPVRGFEGRKVAVFGLGRTGLTAARALVAGGAEVVLWDENEGGRSAAEFEGFKVADLSKADWSEFAALMLSPGVPLTHPKPHWTVEMAQAAGVEVLGDIELFARTVNAAPPHKRPKIALITGTNGKSTTTALLGHICASAGRDTRVGGNIGVGVLGLEDMHGGAVYVLEVSSYQLDLTSSLKPDAAVLLNISADHLDRHGGMDGYVAAKRRALLNQGKGDTAIIGVDDPWCQRICTEITAANRRTIWPISASRSMGRGVYAIQGVLYDATGDRVVEVADLMRARSLPGRHNWQNAAAAYAAARALGVSAEDAAAGLMSFPGLAHRMETVGTIGRVRFVNDSKATNADAARQALSSYPRVYWIAGGKPKSDGIAPLHDLFPRVAKAYLIGEAADQFAQELEGRAPYEQCGVIDAAVAAAFADAKASGEDAIVLLSPACASFDQFSDFEARGEAFRHAVEGLTRPALRGARA</sequence>
<accession>A0A2D2B0M4</accession>
<dbReference type="Proteomes" id="UP000228945">
    <property type="component" value="Chromosome"/>
</dbReference>
<dbReference type="UniPathway" id="UPA00219"/>
<dbReference type="GO" id="GO:0005737">
    <property type="term" value="C:cytoplasm"/>
    <property type="evidence" value="ECO:0007669"/>
    <property type="project" value="UniProtKB-SubCell"/>
</dbReference>
<dbReference type="NCBIfam" id="TIGR01087">
    <property type="entry name" value="murD"/>
    <property type="match status" value="1"/>
</dbReference>
<dbReference type="SUPFAM" id="SSF51984">
    <property type="entry name" value="MurCD N-terminal domain"/>
    <property type="match status" value="1"/>
</dbReference>
<feature type="domain" description="Mur ligase C-terminal" evidence="9">
    <location>
        <begin position="325"/>
        <end position="438"/>
    </location>
</feature>
<comment type="subcellular location">
    <subcellularLocation>
        <location evidence="1 7 8">Cytoplasm</location>
    </subcellularLocation>
</comment>
<evidence type="ECO:0000256" key="8">
    <source>
        <dbReference type="RuleBase" id="RU003664"/>
    </source>
</evidence>
<dbReference type="Pfam" id="PF08245">
    <property type="entry name" value="Mur_ligase_M"/>
    <property type="match status" value="1"/>
</dbReference>
<dbReference type="HAMAP" id="MF_00639">
    <property type="entry name" value="MurD"/>
    <property type="match status" value="1"/>
</dbReference>
<dbReference type="GO" id="GO:0051301">
    <property type="term" value="P:cell division"/>
    <property type="evidence" value="ECO:0007669"/>
    <property type="project" value="UniProtKB-KW"/>
</dbReference>
<evidence type="ECO:0000256" key="2">
    <source>
        <dbReference type="ARBA" id="ARBA00004752"/>
    </source>
</evidence>
<dbReference type="KEGG" id="cmb:CSW64_16070"/>
<proteinExistence type="inferred from homology"/>
<dbReference type="Gene3D" id="3.40.1190.10">
    <property type="entry name" value="Mur-like, catalytic domain"/>
    <property type="match status" value="1"/>
</dbReference>
<feature type="domain" description="Mur ligase central" evidence="10">
    <location>
        <begin position="121"/>
        <end position="303"/>
    </location>
</feature>
<evidence type="ECO:0000256" key="4">
    <source>
        <dbReference type="ARBA" id="ARBA00022598"/>
    </source>
</evidence>
<dbReference type="InterPro" id="IPR036565">
    <property type="entry name" value="Mur-like_cat_sf"/>
</dbReference>
<comment type="pathway">
    <text evidence="2 7 8">Cell wall biogenesis; peptidoglycan biosynthesis.</text>
</comment>
<dbReference type="GO" id="GO:0005524">
    <property type="term" value="F:ATP binding"/>
    <property type="evidence" value="ECO:0007669"/>
    <property type="project" value="UniProtKB-UniRule"/>
</dbReference>
<dbReference type="GO" id="GO:0008764">
    <property type="term" value="F:UDP-N-acetylmuramoylalanine-D-glutamate ligase activity"/>
    <property type="evidence" value="ECO:0007669"/>
    <property type="project" value="UniProtKB-UniRule"/>
</dbReference>
<dbReference type="RefSeq" id="WP_099623050.1">
    <property type="nucleotide sequence ID" value="NZ_CP024201.1"/>
</dbReference>
<reference evidence="11 12" key="1">
    <citation type="submission" date="2017-10" db="EMBL/GenBank/DDBJ databases">
        <title>Genome sequence of Caulobacter mirabilis FWC38.</title>
        <authorList>
            <person name="Fiebig A."/>
            <person name="Crosson S."/>
        </authorList>
    </citation>
    <scope>NUCLEOTIDE SEQUENCE [LARGE SCALE GENOMIC DNA]</scope>
    <source>
        <strain evidence="11 12">FWC 38</strain>
    </source>
</reference>